<reference evidence="5 6" key="1">
    <citation type="submission" date="2013-12" db="EMBL/GenBank/DDBJ databases">
        <authorList>
            <person name="Zelazny A."/>
            <person name="Olivier K."/>
            <person name="Holland S."/>
            <person name="Lenaerts A."/>
            <person name="Ordway D."/>
            <person name="DeGroote M.A."/>
            <person name="Parker T."/>
            <person name="Sizemore C."/>
            <person name="Tallon L.J."/>
            <person name="Sadzewicz L.K."/>
            <person name="Sengamalay N."/>
            <person name="Fraser C.M."/>
            <person name="Hine E."/>
            <person name="Shefchek K.A."/>
            <person name="Das S.P."/>
            <person name="Tettelin H."/>
        </authorList>
    </citation>
    <scope>NUCLEOTIDE SEQUENCE [LARGE SCALE GENOMIC DNA]</scope>
    <source>
        <strain evidence="5 6">1513</strain>
    </source>
</reference>
<accession>X8DMN4</accession>
<evidence type="ECO:0000256" key="1">
    <source>
        <dbReference type="ARBA" id="ARBA00006432"/>
    </source>
</evidence>
<evidence type="ECO:0000313" key="5">
    <source>
        <dbReference type="EMBL" id="EUA69892.1"/>
    </source>
</evidence>
<dbReference type="Pfam" id="PF00501">
    <property type="entry name" value="AMP-binding"/>
    <property type="match status" value="1"/>
</dbReference>
<gene>
    <name evidence="5" type="ORF">I540_1094</name>
</gene>
<evidence type="ECO:0000256" key="3">
    <source>
        <dbReference type="SAM" id="Phobius"/>
    </source>
</evidence>
<comment type="similarity">
    <text evidence="1">Belongs to the ATP-dependent AMP-binding enzyme family.</text>
</comment>
<keyword evidence="3" id="KW-0812">Transmembrane</keyword>
<feature type="domain" description="AMP-dependent synthetase/ligase" evidence="4">
    <location>
        <begin position="1"/>
        <end position="179"/>
    </location>
</feature>
<keyword evidence="3" id="KW-1133">Transmembrane helix</keyword>
<dbReference type="Gene3D" id="3.40.50.12780">
    <property type="entry name" value="N-terminal domain of ligase-like"/>
    <property type="match status" value="1"/>
</dbReference>
<feature type="region of interest" description="Disordered" evidence="2">
    <location>
        <begin position="181"/>
        <end position="274"/>
    </location>
</feature>
<name>X8DMN4_9MYCO</name>
<organism evidence="5 6">
    <name type="scientific">Mycobacteroides abscessus subsp. bolletii 1513</name>
    <dbReference type="NCBI Taxonomy" id="1299321"/>
    <lineage>
        <taxon>Bacteria</taxon>
        <taxon>Bacillati</taxon>
        <taxon>Actinomycetota</taxon>
        <taxon>Actinomycetes</taxon>
        <taxon>Mycobacteriales</taxon>
        <taxon>Mycobacteriaceae</taxon>
        <taxon>Mycobacteroides</taxon>
        <taxon>Mycobacteroides abscessus</taxon>
    </lineage>
</organism>
<dbReference type="GO" id="GO:0070566">
    <property type="term" value="F:adenylyltransferase activity"/>
    <property type="evidence" value="ECO:0007669"/>
    <property type="project" value="TreeGrafter"/>
</dbReference>
<dbReference type="PATRIC" id="fig|1299321.3.peg.1047"/>
<evidence type="ECO:0000256" key="2">
    <source>
        <dbReference type="SAM" id="MobiDB-lite"/>
    </source>
</evidence>
<feature type="compositionally biased region" description="Basic residues" evidence="2">
    <location>
        <begin position="248"/>
        <end position="266"/>
    </location>
</feature>
<sequence length="274" mass="29486">MIGFFAAIQAGNIAVPLFAPELPGHAERLDAVLADATPSVILTTDGAAESVNTFLRKLPRARRPRVIAIDAVPDAMGATFVPAALDTDDLAYLQYTSGSTRTPAGVQITHRAACTNVLQMILAGGLDMDIRSVSWLPLYHDMGLIMILFPPLCGGHITLMSPLAFVRRPRRWIKQLATESAYGGCSPPHPTSRSNWPPSADCHRPARPGICPMSRACSTDPNRSPSPPSRNSPTHSPPTDFPVGHQTLLRHGRSHPVGGHHRHRGPSQRDLPGP</sequence>
<evidence type="ECO:0000313" key="6">
    <source>
        <dbReference type="Proteomes" id="UP000023351"/>
    </source>
</evidence>
<dbReference type="AlphaFoldDB" id="X8DMN4"/>
<keyword evidence="3" id="KW-0472">Membrane</keyword>
<feature type="transmembrane region" description="Helical" evidence="3">
    <location>
        <begin position="144"/>
        <end position="166"/>
    </location>
</feature>
<dbReference type="GO" id="GO:0005886">
    <property type="term" value="C:plasma membrane"/>
    <property type="evidence" value="ECO:0007669"/>
    <property type="project" value="TreeGrafter"/>
</dbReference>
<dbReference type="InterPro" id="IPR000873">
    <property type="entry name" value="AMP-dep_synth/lig_dom"/>
</dbReference>
<proteinExistence type="inferred from homology"/>
<comment type="caution">
    <text evidence="5">The sequence shown here is derived from an EMBL/GenBank/DDBJ whole genome shotgun (WGS) entry which is preliminary data.</text>
</comment>
<dbReference type="EMBL" id="JAOJ01000002">
    <property type="protein sequence ID" value="EUA69892.1"/>
    <property type="molecule type" value="Genomic_DNA"/>
</dbReference>
<dbReference type="GO" id="GO:0006633">
    <property type="term" value="P:fatty acid biosynthetic process"/>
    <property type="evidence" value="ECO:0007669"/>
    <property type="project" value="TreeGrafter"/>
</dbReference>
<dbReference type="PANTHER" id="PTHR22754:SF32">
    <property type="entry name" value="DISCO-INTERACTING PROTEIN 2"/>
    <property type="match status" value="1"/>
</dbReference>
<feature type="compositionally biased region" description="Pro residues" evidence="2">
    <location>
        <begin position="224"/>
        <end position="240"/>
    </location>
</feature>
<dbReference type="SUPFAM" id="SSF56801">
    <property type="entry name" value="Acetyl-CoA synthetase-like"/>
    <property type="match status" value="1"/>
</dbReference>
<dbReference type="InterPro" id="IPR042099">
    <property type="entry name" value="ANL_N_sf"/>
</dbReference>
<dbReference type="Proteomes" id="UP000023351">
    <property type="component" value="Unassembled WGS sequence"/>
</dbReference>
<evidence type="ECO:0000259" key="4">
    <source>
        <dbReference type="Pfam" id="PF00501"/>
    </source>
</evidence>
<protein>
    <submittedName>
        <fullName evidence="5">AMP-binding enzyme family protein</fullName>
    </submittedName>
</protein>
<dbReference type="PANTHER" id="PTHR22754">
    <property type="entry name" value="DISCO-INTERACTING PROTEIN 2 DIP2 -RELATED"/>
    <property type="match status" value="1"/>
</dbReference>